<accession>A0ABV1QFP2</accession>
<name>A0ABV1QFP2_STRMI</name>
<evidence type="ECO:0000256" key="1">
    <source>
        <dbReference type="SAM" id="MobiDB-lite"/>
    </source>
</evidence>
<gene>
    <name evidence="2" type="ORF">ABR748_38375</name>
</gene>
<protein>
    <submittedName>
        <fullName evidence="2">Uncharacterized protein</fullName>
    </submittedName>
</protein>
<reference evidence="2 3" key="1">
    <citation type="submission" date="2024-01" db="EMBL/GenBank/DDBJ databases">
        <title>Metagenomic exploration of the rhizosphere soil microbial community and their significance in facilitating the development of wild simulated ginseng.</title>
        <authorList>
            <person name="Huang J."/>
        </authorList>
    </citation>
    <scope>NUCLEOTIDE SEQUENCE [LARGE SCALE GENOMIC DNA]</scope>
    <source>
        <strain evidence="2 3">WY141</strain>
    </source>
</reference>
<feature type="region of interest" description="Disordered" evidence="1">
    <location>
        <begin position="40"/>
        <end position="78"/>
    </location>
</feature>
<feature type="compositionally biased region" description="Low complexity" evidence="1">
    <location>
        <begin position="67"/>
        <end position="78"/>
    </location>
</feature>
<dbReference type="Proteomes" id="UP001456562">
    <property type="component" value="Unassembled WGS sequence"/>
</dbReference>
<feature type="region of interest" description="Disordered" evidence="1">
    <location>
        <begin position="1"/>
        <end position="23"/>
    </location>
</feature>
<sequence length="78" mass="8533">VRLRSVVVEDNGREQRPLRTTDTRPREVVEAAGFERTPAWSTGPALLLRGPGGSPPGHRRRARAERLAPAGAAPRCLR</sequence>
<organism evidence="2 3">
    <name type="scientific">Streptomyces microflavus</name>
    <name type="common">Streptomyces lipmanii</name>
    <dbReference type="NCBI Taxonomy" id="1919"/>
    <lineage>
        <taxon>Bacteria</taxon>
        <taxon>Bacillati</taxon>
        <taxon>Actinomycetota</taxon>
        <taxon>Actinomycetes</taxon>
        <taxon>Kitasatosporales</taxon>
        <taxon>Streptomycetaceae</taxon>
        <taxon>Streptomyces</taxon>
    </lineage>
</organism>
<keyword evidence="3" id="KW-1185">Reference proteome</keyword>
<proteinExistence type="predicted"/>
<dbReference type="EMBL" id="JBEJUE010000088">
    <property type="protein sequence ID" value="MER0429992.1"/>
    <property type="molecule type" value="Genomic_DNA"/>
</dbReference>
<evidence type="ECO:0000313" key="3">
    <source>
        <dbReference type="Proteomes" id="UP001456562"/>
    </source>
</evidence>
<feature type="non-terminal residue" evidence="2">
    <location>
        <position position="1"/>
    </location>
</feature>
<feature type="compositionally biased region" description="Basic and acidic residues" evidence="1">
    <location>
        <begin position="10"/>
        <end position="23"/>
    </location>
</feature>
<comment type="caution">
    <text evidence="2">The sequence shown here is derived from an EMBL/GenBank/DDBJ whole genome shotgun (WGS) entry which is preliminary data.</text>
</comment>
<evidence type="ECO:0000313" key="2">
    <source>
        <dbReference type="EMBL" id="MER0429992.1"/>
    </source>
</evidence>